<evidence type="ECO:0000256" key="2">
    <source>
        <dbReference type="SAM" id="SignalP"/>
    </source>
</evidence>
<keyword evidence="2" id="KW-0732">Signal</keyword>
<dbReference type="Proteomes" id="UP000224915">
    <property type="component" value="Unassembled WGS sequence"/>
</dbReference>
<sequence length="182" mass="19281">MKTVSRGFASLAIATLMLSGCSSSSHAPDLAENSPDESTVSEEDSHEDSTAGEVADGERASIMGTVRVNDLTTYAITEVRNCEPLNDGTIERELELQGFGEHDGERIQIDVYKQMVAGSAGNEVSWSGPEGVFGSSGVANITWGSGDANVLGSSEMVDSMTQTERLMIGFDLQVPVETVPCR</sequence>
<proteinExistence type="predicted"/>
<accession>A0A2A9D2K7</accession>
<dbReference type="EMBL" id="PDJD01000001">
    <property type="protein sequence ID" value="PFG20100.1"/>
    <property type="molecule type" value="Genomic_DNA"/>
</dbReference>
<evidence type="ECO:0000313" key="4">
    <source>
        <dbReference type="Proteomes" id="UP000224915"/>
    </source>
</evidence>
<reference evidence="3 4" key="1">
    <citation type="submission" date="2017-10" db="EMBL/GenBank/DDBJ databases">
        <title>Sequencing the genomes of 1000 actinobacteria strains.</title>
        <authorList>
            <person name="Klenk H.-P."/>
        </authorList>
    </citation>
    <scope>NUCLEOTIDE SEQUENCE [LARGE SCALE GENOMIC DNA]</scope>
    <source>
        <strain evidence="3 4">DSM 21801</strain>
    </source>
</reference>
<feature type="region of interest" description="Disordered" evidence="1">
    <location>
        <begin position="24"/>
        <end position="58"/>
    </location>
</feature>
<evidence type="ECO:0000313" key="3">
    <source>
        <dbReference type="EMBL" id="PFG20100.1"/>
    </source>
</evidence>
<protein>
    <recommendedName>
        <fullName evidence="5">Lipoprotein antigen</fullName>
    </recommendedName>
</protein>
<feature type="chain" id="PRO_5012676385" description="Lipoprotein antigen" evidence="2">
    <location>
        <begin position="28"/>
        <end position="182"/>
    </location>
</feature>
<evidence type="ECO:0008006" key="5">
    <source>
        <dbReference type="Google" id="ProtNLM"/>
    </source>
</evidence>
<organism evidence="3 4">
    <name type="scientific">Serinibacter salmoneus</name>
    <dbReference type="NCBI Taxonomy" id="556530"/>
    <lineage>
        <taxon>Bacteria</taxon>
        <taxon>Bacillati</taxon>
        <taxon>Actinomycetota</taxon>
        <taxon>Actinomycetes</taxon>
        <taxon>Micrococcales</taxon>
        <taxon>Beutenbergiaceae</taxon>
        <taxon>Serinibacter</taxon>
    </lineage>
</organism>
<dbReference type="PROSITE" id="PS51257">
    <property type="entry name" value="PROKAR_LIPOPROTEIN"/>
    <property type="match status" value="1"/>
</dbReference>
<name>A0A2A9D2K7_9MICO</name>
<evidence type="ECO:0000256" key="1">
    <source>
        <dbReference type="SAM" id="MobiDB-lite"/>
    </source>
</evidence>
<feature type="signal peptide" evidence="2">
    <location>
        <begin position="1"/>
        <end position="27"/>
    </location>
</feature>
<dbReference type="OrthoDB" id="5148280at2"/>
<dbReference type="RefSeq" id="WP_143556904.1">
    <property type="nucleotide sequence ID" value="NZ_PDJD01000001.1"/>
</dbReference>
<gene>
    <name evidence="3" type="ORF">ATL40_1683</name>
</gene>
<keyword evidence="4" id="KW-1185">Reference proteome</keyword>
<dbReference type="AlphaFoldDB" id="A0A2A9D2K7"/>
<comment type="caution">
    <text evidence="3">The sequence shown here is derived from an EMBL/GenBank/DDBJ whole genome shotgun (WGS) entry which is preliminary data.</text>
</comment>